<dbReference type="Pfam" id="PF18966">
    <property type="entry name" value="Lipoprotein_23"/>
    <property type="match status" value="1"/>
</dbReference>
<dbReference type="Proteomes" id="UP000199515">
    <property type="component" value="Unassembled WGS sequence"/>
</dbReference>
<reference evidence="1 2" key="1">
    <citation type="submission" date="2016-10" db="EMBL/GenBank/DDBJ databases">
        <authorList>
            <person name="de Groot N.N."/>
        </authorList>
    </citation>
    <scope>NUCLEOTIDE SEQUENCE [LARGE SCALE GENOMIC DNA]</scope>
    <source>
        <strain evidence="1 2">CPCC 202699</strain>
    </source>
</reference>
<dbReference type="PROSITE" id="PS51257">
    <property type="entry name" value="PROKAR_LIPOPROTEIN"/>
    <property type="match status" value="1"/>
</dbReference>
<evidence type="ECO:0008006" key="3">
    <source>
        <dbReference type="Google" id="ProtNLM"/>
    </source>
</evidence>
<keyword evidence="2" id="KW-1185">Reference proteome</keyword>
<sequence length="179" mass="19022">MKRFMLLMTVLLAAGCGSEVEAPSRPQPTANGLGPATSACPMPITFQLLDGWRGVRQTLKTRQGDVLCQVLVGPTMDSGSMRIYRVAGTTDPRAALEPLSEMLPGAENKTYQPVSVGSGAATELNYVVNWGDRLTKFRMLAVPYADGVAVLHIMGGSDPAAFDASTKAFEQAKSTLTLT</sequence>
<dbReference type="RefSeq" id="WP_091285789.1">
    <property type="nucleotide sequence ID" value="NZ_FNON01000001.1"/>
</dbReference>
<dbReference type="AlphaFoldDB" id="A0A1H2SY96"/>
<dbReference type="EMBL" id="FNON01000001">
    <property type="protein sequence ID" value="SDW36568.1"/>
    <property type="molecule type" value="Genomic_DNA"/>
</dbReference>
<accession>A0A1H2SY96</accession>
<proteinExistence type="predicted"/>
<dbReference type="InterPro" id="IPR044058">
    <property type="entry name" value="Lipoprotein_23"/>
</dbReference>
<protein>
    <recommendedName>
        <fullName evidence="3">Lipoprotein</fullName>
    </recommendedName>
</protein>
<evidence type="ECO:0000313" key="1">
    <source>
        <dbReference type="EMBL" id="SDW36568.1"/>
    </source>
</evidence>
<gene>
    <name evidence="1" type="ORF">SAMN05421504_101393</name>
</gene>
<organism evidence="1 2">
    <name type="scientific">Amycolatopsis xylanica</name>
    <dbReference type="NCBI Taxonomy" id="589385"/>
    <lineage>
        <taxon>Bacteria</taxon>
        <taxon>Bacillati</taxon>
        <taxon>Actinomycetota</taxon>
        <taxon>Actinomycetes</taxon>
        <taxon>Pseudonocardiales</taxon>
        <taxon>Pseudonocardiaceae</taxon>
        <taxon>Amycolatopsis</taxon>
    </lineage>
</organism>
<name>A0A1H2SY96_9PSEU</name>
<evidence type="ECO:0000313" key="2">
    <source>
        <dbReference type="Proteomes" id="UP000199515"/>
    </source>
</evidence>